<sequence>MSTYPTTATHGGQAVDAAPKKPGTLVVAWAIAILTGLAAVACGLVILTGGVDLAKEVAAKALAEETGMTVDQVKAEGGELLLAAGAEEIKDQLAGRAYILMVPGVLALLFALMMGKAATWSRVLVTIFATLTLPGACLIAFRDYEATTLMLATAWIAVLAALITIVLTWLGPNNRYARAVKQQRA</sequence>
<reference evidence="2 3" key="1">
    <citation type="submission" date="2020-01" db="EMBL/GenBank/DDBJ databases">
        <title>Kibdelosporangium persica a novel Actinomycetes from a hot desert in Iran.</title>
        <authorList>
            <person name="Safaei N."/>
            <person name="Zaburannyi N."/>
            <person name="Mueller R."/>
            <person name="Wink J."/>
        </authorList>
    </citation>
    <scope>NUCLEOTIDE SEQUENCE [LARGE SCALE GENOMIC DNA]</scope>
    <source>
        <strain evidence="2 3">4NS15</strain>
    </source>
</reference>
<gene>
    <name evidence="2" type="ORF">GC106_77940</name>
</gene>
<keyword evidence="1" id="KW-0812">Transmembrane</keyword>
<feature type="transmembrane region" description="Helical" evidence="1">
    <location>
        <begin position="97"/>
        <end position="114"/>
    </location>
</feature>
<name>A0ABX2FGK7_9PSEU</name>
<feature type="transmembrane region" description="Helical" evidence="1">
    <location>
        <begin position="120"/>
        <end position="141"/>
    </location>
</feature>
<keyword evidence="3" id="KW-1185">Reference proteome</keyword>
<keyword evidence="1" id="KW-0472">Membrane</keyword>
<feature type="transmembrane region" description="Helical" evidence="1">
    <location>
        <begin position="148"/>
        <end position="170"/>
    </location>
</feature>
<dbReference type="Proteomes" id="UP000763557">
    <property type="component" value="Unassembled WGS sequence"/>
</dbReference>
<dbReference type="EMBL" id="JAAATY010000040">
    <property type="protein sequence ID" value="NRN70523.1"/>
    <property type="molecule type" value="Genomic_DNA"/>
</dbReference>
<organism evidence="2 3">
    <name type="scientific">Kibdelosporangium persicum</name>
    <dbReference type="NCBI Taxonomy" id="2698649"/>
    <lineage>
        <taxon>Bacteria</taxon>
        <taxon>Bacillati</taxon>
        <taxon>Actinomycetota</taxon>
        <taxon>Actinomycetes</taxon>
        <taxon>Pseudonocardiales</taxon>
        <taxon>Pseudonocardiaceae</taxon>
        <taxon>Kibdelosporangium</taxon>
    </lineage>
</organism>
<dbReference type="RefSeq" id="WP_173141653.1">
    <property type="nucleotide sequence ID" value="NZ_CBCSGW010000046.1"/>
</dbReference>
<evidence type="ECO:0000256" key="1">
    <source>
        <dbReference type="SAM" id="Phobius"/>
    </source>
</evidence>
<feature type="transmembrane region" description="Helical" evidence="1">
    <location>
        <begin position="26"/>
        <end position="47"/>
    </location>
</feature>
<evidence type="ECO:0000313" key="2">
    <source>
        <dbReference type="EMBL" id="NRN70523.1"/>
    </source>
</evidence>
<keyword evidence="1" id="KW-1133">Transmembrane helix</keyword>
<protein>
    <submittedName>
        <fullName evidence="2">Uncharacterized protein</fullName>
    </submittedName>
</protein>
<proteinExistence type="predicted"/>
<comment type="caution">
    <text evidence="2">The sequence shown here is derived from an EMBL/GenBank/DDBJ whole genome shotgun (WGS) entry which is preliminary data.</text>
</comment>
<evidence type="ECO:0000313" key="3">
    <source>
        <dbReference type="Proteomes" id="UP000763557"/>
    </source>
</evidence>
<accession>A0ABX2FGK7</accession>